<feature type="transmembrane region" description="Helical" evidence="1">
    <location>
        <begin position="178"/>
        <end position="203"/>
    </location>
</feature>
<feature type="transmembrane region" description="Helical" evidence="1">
    <location>
        <begin position="427"/>
        <end position="452"/>
    </location>
</feature>
<evidence type="ECO:0000313" key="2">
    <source>
        <dbReference type="EMBL" id="SLM90170.1"/>
    </source>
</evidence>
<protein>
    <submittedName>
        <fullName evidence="2">Putative integral membrane transport protein</fullName>
    </submittedName>
</protein>
<reference evidence="2 3" key="1">
    <citation type="submission" date="2017-02" db="EMBL/GenBank/DDBJ databases">
        <authorList>
            <person name="Peterson S.W."/>
        </authorList>
    </citation>
    <scope>NUCLEOTIDE SEQUENCE [LARGE SCALE GENOMIC DNA]</scope>
    <source>
        <strain evidence="2 3">CIP104813</strain>
    </source>
</reference>
<feature type="transmembrane region" description="Helical" evidence="1">
    <location>
        <begin position="141"/>
        <end position="172"/>
    </location>
</feature>
<feature type="transmembrane region" description="Helical" evidence="1">
    <location>
        <begin position="539"/>
        <end position="559"/>
    </location>
</feature>
<evidence type="ECO:0000313" key="3">
    <source>
        <dbReference type="Proteomes" id="UP000195981"/>
    </source>
</evidence>
<sequence length="581" mass="60749">MARRLTDPETGALSPAIGDLHAVGGMGHGTIPQRRLIPLLARLKWTLWKRSFRKNIGKLIGTIFGALYGIGGLVMLAVLLGGAALLLDGAGPDAFGLLMRGLGALLVLGWLVIPLFAFGIDDTLDPRRFATLPRSARELQTGLFAAAAISLPSLFTLLALVIASVCEVLWLLTAAPSGMATVIAAAVLMLPANLLGLALCLLLPRAILAHGATRQSSRRGRELGGVLSLVVMLGAIYGFSLAMQGIEDLDAAMVLGYLRTAVGVLAWTPLGAAFAAPIDIAEGHVLVGLARLVITLAAIALVWLWWRRSVRLALRSALIGDATSGNAKVTALVPRFAPQNALGAAMGRSLRYWRRDARYLASLGVMPVMLLFFTAMGVLSPSQAPMAVGGVVFISGLSSIALSNEIGFDGPAGWVNLTAGIRARDSLLGRVAALAVFTVPFAMLCAIVVPLLVGMGDLIPLVMLGSLGAMMGAWGVSCLVAVTLAYPAAEPGTNPMKDRSSSSANAWIASFAAMFGVWVPQLLAIGLAVWGLIVGSALIQLIAGLVSVVCGALAFWLCLQGAARILDRRYADLFQKVRAFV</sequence>
<dbReference type="RefSeq" id="WP_087103106.1">
    <property type="nucleotide sequence ID" value="NZ_FWFG01000045.1"/>
</dbReference>
<keyword evidence="1" id="KW-0472">Membrane</keyword>
<dbReference type="EMBL" id="FWFG01000045">
    <property type="protein sequence ID" value="SLM90170.1"/>
    <property type="molecule type" value="Genomic_DNA"/>
</dbReference>
<feature type="transmembrane region" description="Helical" evidence="1">
    <location>
        <begin position="59"/>
        <end position="85"/>
    </location>
</feature>
<name>A0A1X6WX10_9MICO</name>
<keyword evidence="1" id="KW-1133">Transmembrane helix</keyword>
<keyword evidence="1" id="KW-0812">Transmembrane</keyword>
<feature type="transmembrane region" description="Helical" evidence="1">
    <location>
        <begin position="458"/>
        <end position="486"/>
    </location>
</feature>
<organism evidence="2 3">
    <name type="scientific">Brachybacterium nesterenkovii</name>
    <dbReference type="NCBI Taxonomy" id="47847"/>
    <lineage>
        <taxon>Bacteria</taxon>
        <taxon>Bacillati</taxon>
        <taxon>Actinomycetota</taxon>
        <taxon>Actinomycetes</taxon>
        <taxon>Micrococcales</taxon>
        <taxon>Dermabacteraceae</taxon>
        <taxon>Brachybacterium</taxon>
    </lineage>
</organism>
<dbReference type="OrthoDB" id="3261041at2"/>
<evidence type="ECO:0000256" key="1">
    <source>
        <dbReference type="SAM" id="Phobius"/>
    </source>
</evidence>
<feature type="transmembrane region" description="Helical" evidence="1">
    <location>
        <begin position="97"/>
        <end position="120"/>
    </location>
</feature>
<feature type="transmembrane region" description="Helical" evidence="1">
    <location>
        <begin position="507"/>
        <end position="533"/>
    </location>
</feature>
<feature type="transmembrane region" description="Helical" evidence="1">
    <location>
        <begin position="223"/>
        <end position="243"/>
    </location>
</feature>
<feature type="transmembrane region" description="Helical" evidence="1">
    <location>
        <begin position="359"/>
        <end position="380"/>
    </location>
</feature>
<dbReference type="AlphaFoldDB" id="A0A1X6WX10"/>
<gene>
    <name evidence="2" type="ORF">FM110_04625</name>
</gene>
<feature type="transmembrane region" description="Helical" evidence="1">
    <location>
        <begin position="285"/>
        <end position="306"/>
    </location>
</feature>
<proteinExistence type="predicted"/>
<dbReference type="Proteomes" id="UP000195981">
    <property type="component" value="Unassembled WGS sequence"/>
</dbReference>
<feature type="transmembrane region" description="Helical" evidence="1">
    <location>
        <begin position="386"/>
        <end position="406"/>
    </location>
</feature>
<accession>A0A1X6WX10</accession>
<keyword evidence="3" id="KW-1185">Reference proteome</keyword>